<keyword evidence="4" id="KW-0812">Transmembrane</keyword>
<dbReference type="Ensembl" id="ENSOMET00000036460.1">
    <property type="protein sequence ID" value="ENSOMEP00000021152.1"/>
    <property type="gene ID" value="ENSOMEG00000023042.1"/>
</dbReference>
<comment type="caution">
    <text evidence="3">Lacks conserved residue(s) required for the propagation of feature annotation.</text>
</comment>
<keyword evidence="1 3" id="KW-0245">EGF-like domain</keyword>
<dbReference type="GO" id="GO:0005154">
    <property type="term" value="F:epidermal growth factor receptor binding"/>
    <property type="evidence" value="ECO:0007669"/>
    <property type="project" value="TreeGrafter"/>
</dbReference>
<reference evidence="6" key="1">
    <citation type="submission" date="2025-08" db="UniProtKB">
        <authorList>
            <consortium name="Ensembl"/>
        </authorList>
    </citation>
    <scope>IDENTIFICATION</scope>
</reference>
<dbReference type="PANTHER" id="PTHR10740">
    <property type="entry name" value="TRANSFORMING GROWTH FACTOR ALPHA"/>
    <property type="match status" value="1"/>
</dbReference>
<dbReference type="GeneTree" id="ENSGT00940000175594"/>
<dbReference type="PROSITE" id="PS50026">
    <property type="entry name" value="EGF_3"/>
    <property type="match status" value="1"/>
</dbReference>
<evidence type="ECO:0000256" key="3">
    <source>
        <dbReference type="PROSITE-ProRule" id="PRU00076"/>
    </source>
</evidence>
<sequence>MEGGLMMSEHGEPCSGKDASFCMNGATCYKLPSMDTLSCVCNVNYIGHRCERQELFIISPTPEETGLIAAVVILVILILVALVFIIFKVYKLVKAKNSSDSRHQQYRNPNIQYNTEV</sequence>
<dbReference type="SMART" id="SM00181">
    <property type="entry name" value="EGF"/>
    <property type="match status" value="1"/>
</dbReference>
<dbReference type="PROSITE" id="PS00022">
    <property type="entry name" value="EGF_1"/>
    <property type="match status" value="1"/>
</dbReference>
<keyword evidence="4" id="KW-1133">Transmembrane helix</keyword>
<dbReference type="GO" id="GO:0008284">
    <property type="term" value="P:positive regulation of cell population proliferation"/>
    <property type="evidence" value="ECO:0007669"/>
    <property type="project" value="TreeGrafter"/>
</dbReference>
<dbReference type="STRING" id="30732.ENSOMEP00000021152"/>
<evidence type="ECO:0000259" key="5">
    <source>
        <dbReference type="PROSITE" id="PS50026"/>
    </source>
</evidence>
<dbReference type="SUPFAM" id="SSF57196">
    <property type="entry name" value="EGF/Laminin"/>
    <property type="match status" value="1"/>
</dbReference>
<reference evidence="6" key="2">
    <citation type="submission" date="2025-09" db="UniProtKB">
        <authorList>
            <consortium name="Ensembl"/>
        </authorList>
    </citation>
    <scope>IDENTIFICATION</scope>
</reference>
<evidence type="ECO:0000256" key="2">
    <source>
        <dbReference type="ARBA" id="ARBA00023157"/>
    </source>
</evidence>
<feature type="disulfide bond" evidence="3">
    <location>
        <begin position="22"/>
        <end position="39"/>
    </location>
</feature>
<dbReference type="Proteomes" id="UP000261560">
    <property type="component" value="Unplaced"/>
</dbReference>
<evidence type="ECO:0000256" key="1">
    <source>
        <dbReference type="ARBA" id="ARBA00022536"/>
    </source>
</evidence>
<accession>A0A3B3CTG8</accession>
<dbReference type="Gene3D" id="2.10.25.10">
    <property type="entry name" value="Laminin"/>
    <property type="match status" value="1"/>
</dbReference>
<proteinExistence type="predicted"/>
<dbReference type="PANTHER" id="PTHR10740:SF15">
    <property type="entry name" value="EGF-LIKE DOMAIN-CONTAINING PROTEIN"/>
    <property type="match status" value="1"/>
</dbReference>
<keyword evidence="2 3" id="KW-1015">Disulfide bond</keyword>
<feature type="disulfide bond" evidence="3">
    <location>
        <begin position="41"/>
        <end position="50"/>
    </location>
</feature>
<dbReference type="OMA" id="EDATYCM"/>
<dbReference type="GO" id="GO:0008083">
    <property type="term" value="F:growth factor activity"/>
    <property type="evidence" value="ECO:0007669"/>
    <property type="project" value="TreeGrafter"/>
</dbReference>
<dbReference type="GO" id="GO:0045840">
    <property type="term" value="P:positive regulation of mitotic nuclear division"/>
    <property type="evidence" value="ECO:0007669"/>
    <property type="project" value="TreeGrafter"/>
</dbReference>
<dbReference type="AlphaFoldDB" id="A0A3B3CTG8"/>
<feature type="domain" description="EGF-like" evidence="5">
    <location>
        <begin position="10"/>
        <end position="51"/>
    </location>
</feature>
<dbReference type="GO" id="GO:0007173">
    <property type="term" value="P:epidermal growth factor receptor signaling pathway"/>
    <property type="evidence" value="ECO:0007669"/>
    <property type="project" value="TreeGrafter"/>
</dbReference>
<evidence type="ECO:0000256" key="4">
    <source>
        <dbReference type="SAM" id="Phobius"/>
    </source>
</evidence>
<evidence type="ECO:0000313" key="6">
    <source>
        <dbReference type="Ensembl" id="ENSOMEP00000021152.1"/>
    </source>
</evidence>
<organism evidence="6 7">
    <name type="scientific">Oryzias melastigma</name>
    <name type="common">Marine medaka</name>
    <dbReference type="NCBI Taxonomy" id="30732"/>
    <lineage>
        <taxon>Eukaryota</taxon>
        <taxon>Metazoa</taxon>
        <taxon>Chordata</taxon>
        <taxon>Craniata</taxon>
        <taxon>Vertebrata</taxon>
        <taxon>Euteleostomi</taxon>
        <taxon>Actinopterygii</taxon>
        <taxon>Neopterygii</taxon>
        <taxon>Teleostei</taxon>
        <taxon>Neoteleostei</taxon>
        <taxon>Acanthomorphata</taxon>
        <taxon>Ovalentaria</taxon>
        <taxon>Atherinomorphae</taxon>
        <taxon>Beloniformes</taxon>
        <taxon>Adrianichthyidae</taxon>
        <taxon>Oryziinae</taxon>
        <taxon>Oryzias</taxon>
    </lineage>
</organism>
<dbReference type="InterPro" id="IPR000742">
    <property type="entry name" value="EGF"/>
</dbReference>
<name>A0A3B3CTG8_ORYME</name>
<feature type="transmembrane region" description="Helical" evidence="4">
    <location>
        <begin position="67"/>
        <end position="87"/>
    </location>
</feature>
<evidence type="ECO:0000313" key="7">
    <source>
        <dbReference type="Proteomes" id="UP000261560"/>
    </source>
</evidence>
<dbReference type="GO" id="GO:0005615">
    <property type="term" value="C:extracellular space"/>
    <property type="evidence" value="ECO:0007669"/>
    <property type="project" value="TreeGrafter"/>
</dbReference>
<keyword evidence="4" id="KW-0472">Membrane</keyword>
<protein>
    <recommendedName>
        <fullName evidence="5">EGF-like domain-containing protein</fullName>
    </recommendedName>
</protein>
<keyword evidence="7" id="KW-1185">Reference proteome</keyword>
<dbReference type="PaxDb" id="30732-ENSOMEP00000021152"/>